<evidence type="ECO:0000256" key="1">
    <source>
        <dbReference type="SAM" id="Phobius"/>
    </source>
</evidence>
<dbReference type="Proteomes" id="UP001187192">
    <property type="component" value="Unassembled WGS sequence"/>
</dbReference>
<comment type="caution">
    <text evidence="2">The sequence shown here is derived from an EMBL/GenBank/DDBJ whole genome shotgun (WGS) entry which is preliminary data.</text>
</comment>
<organism evidence="2 3">
    <name type="scientific">Ficus carica</name>
    <name type="common">Common fig</name>
    <dbReference type="NCBI Taxonomy" id="3494"/>
    <lineage>
        <taxon>Eukaryota</taxon>
        <taxon>Viridiplantae</taxon>
        <taxon>Streptophyta</taxon>
        <taxon>Embryophyta</taxon>
        <taxon>Tracheophyta</taxon>
        <taxon>Spermatophyta</taxon>
        <taxon>Magnoliopsida</taxon>
        <taxon>eudicotyledons</taxon>
        <taxon>Gunneridae</taxon>
        <taxon>Pentapetalae</taxon>
        <taxon>rosids</taxon>
        <taxon>fabids</taxon>
        <taxon>Rosales</taxon>
        <taxon>Moraceae</taxon>
        <taxon>Ficeae</taxon>
        <taxon>Ficus</taxon>
    </lineage>
</organism>
<dbReference type="EMBL" id="BTGU01000161">
    <property type="protein sequence ID" value="GMN63890.1"/>
    <property type="molecule type" value="Genomic_DNA"/>
</dbReference>
<gene>
    <name evidence="2" type="ORF">TIFTF001_032943</name>
</gene>
<proteinExistence type="predicted"/>
<reference evidence="2" key="1">
    <citation type="submission" date="2023-07" db="EMBL/GenBank/DDBJ databases">
        <title>draft genome sequence of fig (Ficus carica).</title>
        <authorList>
            <person name="Takahashi T."/>
            <person name="Nishimura K."/>
        </authorList>
    </citation>
    <scope>NUCLEOTIDE SEQUENCE</scope>
</reference>
<sequence length="190" mass="21569">MDDSELVRTASYHSLDLGKVRGCRWTGRKEAVTGRTIDLTFDLRGRRSTLYHPANIQGSQFVGNVLKLLKDLLFRFNGLIALRRKLVLKQVQCKQTAALDNLYWIGIFPPLAVFRTWVVLVLYFVGTIPSPIQLRLAPESIRASIFMMYYWAMTMAQSLPDEGTAAKKFEVEESIKVPVGPVTRARAKHL</sequence>
<name>A0AA88J739_FICCA</name>
<evidence type="ECO:0000313" key="2">
    <source>
        <dbReference type="EMBL" id="GMN63890.1"/>
    </source>
</evidence>
<feature type="transmembrane region" description="Helical" evidence="1">
    <location>
        <begin position="102"/>
        <end position="125"/>
    </location>
</feature>
<keyword evidence="1" id="KW-0812">Transmembrane</keyword>
<evidence type="ECO:0000313" key="3">
    <source>
        <dbReference type="Proteomes" id="UP001187192"/>
    </source>
</evidence>
<keyword evidence="3" id="KW-1185">Reference proteome</keyword>
<keyword evidence="1" id="KW-1133">Transmembrane helix</keyword>
<dbReference type="AlphaFoldDB" id="A0AA88J739"/>
<keyword evidence="1" id="KW-0472">Membrane</keyword>
<protein>
    <submittedName>
        <fullName evidence="2">Uncharacterized protein</fullName>
    </submittedName>
</protein>
<accession>A0AA88J739</accession>